<evidence type="ECO:0000313" key="4">
    <source>
        <dbReference type="EMBL" id="GES72780.1"/>
    </source>
</evidence>
<organism evidence="3 5">
    <name type="scientific">Rhizophagus clarus</name>
    <dbReference type="NCBI Taxonomy" id="94130"/>
    <lineage>
        <taxon>Eukaryota</taxon>
        <taxon>Fungi</taxon>
        <taxon>Fungi incertae sedis</taxon>
        <taxon>Mucoromycota</taxon>
        <taxon>Glomeromycotina</taxon>
        <taxon>Glomeromycetes</taxon>
        <taxon>Glomerales</taxon>
        <taxon>Glomeraceae</taxon>
        <taxon>Rhizophagus</taxon>
    </lineage>
</organism>
<reference evidence="4" key="2">
    <citation type="submission" date="2019-10" db="EMBL/GenBank/DDBJ databases">
        <title>Conservation and host-specific expression of non-tandemly repeated heterogenous ribosome RNA gene in arbuscular mycorrhizal fungi.</title>
        <authorList>
            <person name="Maeda T."/>
            <person name="Kobayashi Y."/>
            <person name="Nakagawa T."/>
            <person name="Ezawa T."/>
            <person name="Yamaguchi K."/>
            <person name="Bino T."/>
            <person name="Nishimoto Y."/>
            <person name="Shigenobu S."/>
            <person name="Kawaguchi M."/>
        </authorList>
    </citation>
    <scope>NUCLEOTIDE SEQUENCE</scope>
    <source>
        <strain evidence="4">HR1</strain>
    </source>
</reference>
<comment type="caution">
    <text evidence="3">The sequence shown here is derived from an EMBL/GenBank/DDBJ whole genome shotgun (WGS) entry which is preliminary data.</text>
</comment>
<dbReference type="STRING" id="94130.A0A2Z6R8E1"/>
<dbReference type="EMBL" id="BLAL01000004">
    <property type="protein sequence ID" value="GES72780.1"/>
    <property type="molecule type" value="Genomic_DNA"/>
</dbReference>
<feature type="compositionally biased region" description="Gly residues" evidence="1">
    <location>
        <begin position="120"/>
        <end position="140"/>
    </location>
</feature>
<sequence length="1793" mass="205183">MDVTIDASGSHGHDASNGYGYGANAGQAGIGSNGGDIKVILSSVLSLDEPSYARINVTGTKTYSNGYVEYINENFILGREGLIHFKSRGGNGGNGGRGANGRVGYRGSNGTDATIRMNGTDGGPGGDGGDGGHGSSGGNGGNGGRILIGVSERDAHLLMLLGKFDVLGGIGGNPGSHGLGGRGGSGGRGGASYSWEEILPAVHRYSTPTRNELTSITPERKIIHTNFGGNDGDNGRDGRTPTEILYEGNDGLNGTFEFGVINEYGYWEPRDEKLCTLEITTTECTTQNNSGIFEPGSFIKVGMEVYNTGCPTPKYTPIRIELDEYNTWIKNRPEVNAPLNLLKYSTKHIGNDQGMIIKINDPKIVTDGTPLYEPINLNKFKATMTKIERPVNIFSSTSISFIIQQPINISEIISIRSPGGLQYEVFWFVNNISYLNFGRKSEFKRLIRTKLTRGESTGIEIDNQEVKYLEAKKSIQITSKLLLNQDNDGDQQFTVTLQIGDSNDRPNKLKSIQTRKFTIKPPLTKDMPHLFLDVTKNECTNLNGSNTSFRKHNGSINLILSKGIHYSVKGSIRFGDDTLIKLNHDINLDEDAFIYITQKTSPKKCEVNLITNEDESHIFALIANTFDDKNNKINWKFQTVNKNKEITAEYSTPFKLRIEHIFHYIEHDTNIFEPNCKGYIKKIIVSNEGEMPSPNNQDIIISLSPTSNIIPSDNLFFRINKTILNRELFESKNLNLKFTIKNNEYGFRNLVPLRIKDHFKFNTNIRSINHTLQNFNNFLSQEITIQYPIEMGEYLGYRNPSATKEIYSIYWKIKNISNVEFGKFSNIGRLISTSVDNNNSNSNLYVKEVESLMSGDYSLETTKVKINNDKFNIKLYLGSIEAPRTLLPIHSYPFHLREDTYENFDLVFDLNDGRLTLNKQINDYIKPGNFKLVISTPKSKNVKAGDIEIQGTLQYTNGWKIKINDKFTLDLFGWIYLYTNGKNNISTGRIDIELAQEDTHLLYLIDKSCLEKCEAQSYQVKDNSKTPALNTKYNRIYQFTLVHYDCIPEDGSGIYEPGSRIVIRRIQVKNTGDMPTPTSYDVEISVNLLSSNEIFLLKDNRLKLPKPIMNFEEKTLNPIKSDDELSLEFQINKQSKASQDNPLNITGRVNLRAVMFGINREITSFTLPQEFIIQYPIQICPDTLIQDKPYKNITRIEWKLNNISQIDFGSNSKIKRVIKVQVRIENMSPKNSLKFKTNNELNDIFEQEISLLGAKQSKDMFCELVRTLENQNSIFISANLSITLYIGTINFPGKEFDIEIRNKYIEVSPNYESSNDSDFLLVSNPKTNKVDIDYWNDLCKGLGLSMSIWDIRREGHFDLFESNIIKDYSGKSIVILNNELNENELNQTIDYLDPTQFYQSVNNYNIKFFVIGSKVADEKVSDLFIPKEIIETKPVAYYERIKCYKEITKKMIKSQDGEYKKFKEKNHVINTNLRPNDMTKLQKLSKFLQKIYPGHRHIILSNKSNQIILCESTNRTKHYLTYNSKQLDNINDDNQIKRMFMTGLLSCIPFSKRLEKLQQILFDPNQDTTREVLKRLIEADLAMELNGLCESNKISKKMEFIITKNLLNELELFKKFCVFAKFIVSQGNLISTEHTMWALEIFAKLKILLHYSKDMIFFKSNTRIDELKYFIYYEYTKAFENYNGQDEQTLLNNLKITSYRIKKEWKNKSDLRCNKKQKLKFFKEYMIEILKSNNLKTENENELLNRNFDIILSEYEYKCIEQGHRRITDRIEKTKARHQEQIELWQYEANHRI</sequence>
<dbReference type="OrthoDB" id="5319158at2759"/>
<evidence type="ECO:0000313" key="5">
    <source>
        <dbReference type="Proteomes" id="UP000247702"/>
    </source>
</evidence>
<gene>
    <name evidence="4" type="ORF">RCL2_000032800</name>
    <name evidence="3" type="ORF">RclHR1_15740002</name>
</gene>
<feature type="region of interest" description="Disordered" evidence="1">
    <location>
        <begin position="89"/>
        <end position="140"/>
    </location>
</feature>
<feature type="domain" description="DUF7932" evidence="2">
    <location>
        <begin position="668"/>
        <end position="787"/>
    </location>
</feature>
<keyword evidence="4" id="KW-0176">Collagen</keyword>
<accession>A0A2Z6R8E1</accession>
<evidence type="ECO:0000259" key="2">
    <source>
        <dbReference type="Pfam" id="PF25560"/>
    </source>
</evidence>
<feature type="domain" description="DUF7932" evidence="2">
    <location>
        <begin position="1039"/>
        <end position="1175"/>
    </location>
</feature>
<dbReference type="Pfam" id="PF25560">
    <property type="entry name" value="DUF7932"/>
    <property type="match status" value="2"/>
</dbReference>
<feature type="compositionally biased region" description="Gly residues" evidence="1">
    <location>
        <begin position="89"/>
        <end position="101"/>
    </location>
</feature>
<proteinExistence type="predicted"/>
<evidence type="ECO:0000256" key="1">
    <source>
        <dbReference type="SAM" id="MobiDB-lite"/>
    </source>
</evidence>
<dbReference type="Proteomes" id="UP000615446">
    <property type="component" value="Unassembled WGS sequence"/>
</dbReference>
<evidence type="ECO:0000313" key="3">
    <source>
        <dbReference type="EMBL" id="GBB89076.1"/>
    </source>
</evidence>
<name>A0A2Z6R8E1_9GLOM</name>
<dbReference type="EMBL" id="BEXD01000640">
    <property type="protein sequence ID" value="GBB89076.1"/>
    <property type="molecule type" value="Genomic_DNA"/>
</dbReference>
<keyword evidence="5" id="KW-1185">Reference proteome</keyword>
<protein>
    <submittedName>
        <fullName evidence="4">Collagen-like protein</fullName>
    </submittedName>
</protein>
<dbReference type="Proteomes" id="UP000247702">
    <property type="component" value="Unassembled WGS sequence"/>
</dbReference>
<reference evidence="3 5" key="1">
    <citation type="submission" date="2017-11" db="EMBL/GenBank/DDBJ databases">
        <title>The genome of Rhizophagus clarus HR1 reveals common genetic basis of auxotrophy among arbuscular mycorrhizal fungi.</title>
        <authorList>
            <person name="Kobayashi Y."/>
        </authorList>
    </citation>
    <scope>NUCLEOTIDE SEQUENCE [LARGE SCALE GENOMIC DNA]</scope>
    <source>
        <strain evidence="3 5">HR1</strain>
    </source>
</reference>
<dbReference type="InterPro" id="IPR057692">
    <property type="entry name" value="DUF7932"/>
</dbReference>